<keyword evidence="4" id="KW-1185">Reference proteome</keyword>
<dbReference type="Proteomes" id="UP000002173">
    <property type="component" value="Unassembled WGS sequence"/>
</dbReference>
<evidence type="ECO:0000313" key="3">
    <source>
        <dbReference type="EMBL" id="EDO06893.1"/>
    </source>
</evidence>
<evidence type="ECO:0000256" key="2">
    <source>
        <dbReference type="SAM" id="Phobius"/>
    </source>
</evidence>
<comment type="caution">
    <text evidence="3">The sequence shown here is derived from an EMBL/GenBank/DDBJ whole genome shotgun (WGS) entry which is preliminary data.</text>
</comment>
<dbReference type="InParanoid" id="A7AQS4"/>
<dbReference type="EMBL" id="AAXT01000002">
    <property type="protein sequence ID" value="EDO06893.1"/>
    <property type="molecule type" value="Genomic_DNA"/>
</dbReference>
<feature type="transmembrane region" description="Helical" evidence="2">
    <location>
        <begin position="158"/>
        <end position="179"/>
    </location>
</feature>
<reference evidence="3 4" key="1">
    <citation type="journal article" date="2007" name="PLoS Pathog.">
        <title>Genome sequence of Babesia bovis and comparative analysis of apicomplexan hemoprotozoa.</title>
        <authorList>
            <person name="Brayton K.A."/>
            <person name="Lau A.O.T."/>
            <person name="Herndon D.R."/>
            <person name="Hannick L."/>
            <person name="Kappmeyer L.S."/>
            <person name="Berens S.J."/>
            <person name="Bidwell S.L."/>
            <person name="Brown W.C."/>
            <person name="Crabtree J."/>
            <person name="Fadrosh D."/>
            <person name="Feldblum T."/>
            <person name="Forberger H.A."/>
            <person name="Haas B.J."/>
            <person name="Howell J.M."/>
            <person name="Khouri H."/>
            <person name="Koo H."/>
            <person name="Mann D.J."/>
            <person name="Norimine J."/>
            <person name="Paulsen I.T."/>
            <person name="Radune D."/>
            <person name="Ren Q."/>
            <person name="Smith R.K. Jr."/>
            <person name="Suarez C.E."/>
            <person name="White O."/>
            <person name="Wortman J.R."/>
            <person name="Knowles D.P. Jr."/>
            <person name="McElwain T.F."/>
            <person name="Nene V.M."/>
        </authorList>
    </citation>
    <scope>NUCLEOTIDE SEQUENCE [LARGE SCALE GENOMIC DNA]</scope>
    <source>
        <strain evidence="3">T2Bo</strain>
    </source>
</reference>
<evidence type="ECO:0000313" key="4">
    <source>
        <dbReference type="Proteomes" id="UP000002173"/>
    </source>
</evidence>
<evidence type="ECO:0000256" key="1">
    <source>
        <dbReference type="SAM" id="MobiDB-lite"/>
    </source>
</evidence>
<accession>A7AQS4</accession>
<dbReference type="eggNOG" id="ENOG502SYM6">
    <property type="taxonomic scope" value="Eukaryota"/>
</dbReference>
<feature type="region of interest" description="Disordered" evidence="1">
    <location>
        <begin position="1"/>
        <end position="30"/>
    </location>
</feature>
<organism evidence="3 4">
    <name type="scientific">Babesia bovis</name>
    <dbReference type="NCBI Taxonomy" id="5865"/>
    <lineage>
        <taxon>Eukaryota</taxon>
        <taxon>Sar</taxon>
        <taxon>Alveolata</taxon>
        <taxon>Apicomplexa</taxon>
        <taxon>Aconoidasida</taxon>
        <taxon>Piroplasmida</taxon>
        <taxon>Babesiidae</taxon>
        <taxon>Babesia</taxon>
    </lineage>
</organism>
<name>A7AQS4_BABBO</name>
<gene>
    <name evidence="3" type="ORF">BBOV_IV005320</name>
</gene>
<keyword evidence="2" id="KW-0812">Transmembrane</keyword>
<reference evidence="4" key="2">
    <citation type="journal article" date="2020" name="Data Brief">
        <title>Transcriptome dataset of Babesia bovis life stages within vertebrate and invertebrate hosts.</title>
        <authorList>
            <person name="Ueti M.W."/>
            <person name="Johnson W.C."/>
            <person name="Kappmeyer L.S."/>
            <person name="Herndon D.R."/>
            <person name="Mousel M.R."/>
            <person name="Reif K.E."/>
            <person name="Taus N.S."/>
            <person name="Ifeonu O.O."/>
            <person name="Silva J.C."/>
            <person name="Suarez C.E."/>
            <person name="Brayton K.A."/>
        </authorList>
    </citation>
    <scope>NUCLEOTIDE SEQUENCE [LARGE SCALE GENOMIC DNA]</scope>
</reference>
<protein>
    <submittedName>
        <fullName evidence="3">Uncharacterized protein</fullName>
    </submittedName>
</protein>
<dbReference type="GeneID" id="5478695"/>
<reference evidence="4" key="3">
    <citation type="journal article" date="2021" name="Int. J. Parasitol.">
        <title>Comparative analysis of gene expression between Babesia bovis blood stages and kinetes allowed by improved genome annotation.</title>
        <authorList>
            <person name="Ueti M.W."/>
            <person name="Johnson W.C."/>
            <person name="Kappmeyer L.S."/>
            <person name="Herndon D.R."/>
            <person name="Mousel M.R."/>
            <person name="Reif K.E."/>
            <person name="Taus N.S."/>
            <person name="Ifeonu O.O."/>
            <person name="Silva J.C."/>
            <person name="Suarez C.E."/>
            <person name="Brayton K.A."/>
        </authorList>
    </citation>
    <scope>NUCLEOTIDE SEQUENCE [LARGE SCALE GENOMIC DNA]</scope>
</reference>
<dbReference type="AlphaFoldDB" id="A7AQS4"/>
<dbReference type="VEuPathDB" id="PiroplasmaDB:BBOV_IV005320"/>
<proteinExistence type="predicted"/>
<keyword evidence="2" id="KW-1133">Transmembrane helix</keyword>
<sequence>MPDDGAWKDTGGLGANSEEVSHDDVSPDAASSATGITYFDVEDLDENEKNLVLFMCLCSYLDWQDRFADAYKELLIQRSLETGSKDPPSKDALYTIMREAMVQQRRFMRSGEPFDDDDVSVASDDIERPSFLRILLRDYNLEMYVKIMLLSFLLKMPAYSYIIVTTCYCLYVLIAISIVRISRLPLFNWWITRKIINGCLYTYRTTGRVISYVRGFVAPGDTDIAGNVDTPVTDTSNDLPNQVEVSEPREATAVQRPSRFAKAMYQVLGAYFFSIMPWWEPNPLYIEEAT</sequence>
<dbReference type="KEGG" id="bbo:BBOV_IV005320"/>
<keyword evidence="2" id="KW-0472">Membrane</keyword>